<name>A0A4Y2FQ63_ARAVE</name>
<gene>
    <name evidence="2" type="ORF">AVEN_225156_1</name>
</gene>
<dbReference type="AlphaFoldDB" id="A0A4Y2FQ63"/>
<feature type="region of interest" description="Disordered" evidence="1">
    <location>
        <begin position="74"/>
        <end position="101"/>
    </location>
</feature>
<dbReference type="OrthoDB" id="10531129at2759"/>
<reference evidence="2 3" key="1">
    <citation type="journal article" date="2019" name="Sci. Rep.">
        <title>Orb-weaving spider Araneus ventricosus genome elucidates the spidroin gene catalogue.</title>
        <authorList>
            <person name="Kono N."/>
            <person name="Nakamura H."/>
            <person name="Ohtoshi R."/>
            <person name="Moran D.A.P."/>
            <person name="Shinohara A."/>
            <person name="Yoshida Y."/>
            <person name="Fujiwara M."/>
            <person name="Mori M."/>
            <person name="Tomita M."/>
            <person name="Arakawa K."/>
        </authorList>
    </citation>
    <scope>NUCLEOTIDE SEQUENCE [LARGE SCALE GENOMIC DNA]</scope>
</reference>
<protein>
    <submittedName>
        <fullName evidence="2">Uncharacterized protein</fullName>
    </submittedName>
</protein>
<evidence type="ECO:0000313" key="2">
    <source>
        <dbReference type="EMBL" id="GBM43630.1"/>
    </source>
</evidence>
<dbReference type="Proteomes" id="UP000499080">
    <property type="component" value="Unassembled WGS sequence"/>
</dbReference>
<comment type="caution">
    <text evidence="2">The sequence shown here is derived from an EMBL/GenBank/DDBJ whole genome shotgun (WGS) entry which is preliminary data.</text>
</comment>
<organism evidence="2 3">
    <name type="scientific">Araneus ventricosus</name>
    <name type="common">Orbweaver spider</name>
    <name type="synonym">Epeira ventricosa</name>
    <dbReference type="NCBI Taxonomy" id="182803"/>
    <lineage>
        <taxon>Eukaryota</taxon>
        <taxon>Metazoa</taxon>
        <taxon>Ecdysozoa</taxon>
        <taxon>Arthropoda</taxon>
        <taxon>Chelicerata</taxon>
        <taxon>Arachnida</taxon>
        <taxon>Araneae</taxon>
        <taxon>Araneomorphae</taxon>
        <taxon>Entelegynae</taxon>
        <taxon>Araneoidea</taxon>
        <taxon>Araneidae</taxon>
        <taxon>Araneus</taxon>
    </lineage>
</organism>
<evidence type="ECO:0000256" key="1">
    <source>
        <dbReference type="SAM" id="MobiDB-lite"/>
    </source>
</evidence>
<evidence type="ECO:0000313" key="3">
    <source>
        <dbReference type="Proteomes" id="UP000499080"/>
    </source>
</evidence>
<dbReference type="EMBL" id="BGPR01001036">
    <property type="protein sequence ID" value="GBM43630.1"/>
    <property type="molecule type" value="Genomic_DNA"/>
</dbReference>
<proteinExistence type="predicted"/>
<keyword evidence="3" id="KW-1185">Reference proteome</keyword>
<accession>A0A4Y2FQ63</accession>
<sequence length="101" mass="11221">MRPNPKERDERVQSSGIEVVALGNHPVHRDGLLQSCGQMQRIKRSMDGGHTCALSSPHPRLTWGDPFFSDPPLKGPFHGGVSPPPMHGMQNFKMETSRTHI</sequence>